<dbReference type="InParanoid" id="A0A5Q0BFI4"/>
<name>A0A5Q0BFI4_9GAMM</name>
<dbReference type="AlphaFoldDB" id="A0A5Q0BFI4"/>
<evidence type="ECO:0000313" key="1">
    <source>
        <dbReference type="EMBL" id="QFY42623.1"/>
    </source>
</evidence>
<evidence type="ECO:0000313" key="2">
    <source>
        <dbReference type="Proteomes" id="UP000325755"/>
    </source>
</evidence>
<reference evidence="1 2" key="1">
    <citation type="submission" date="2019-09" db="EMBL/GenBank/DDBJ databases">
        <title>Ecophysiology of the spiral-shaped methanotroph Methylospira mobilis as revealed by the complete genome sequence.</title>
        <authorList>
            <person name="Oshkin I.Y."/>
            <person name="Dedysh S.N."/>
            <person name="Miroshnikov K."/>
            <person name="Danilova O.V."/>
            <person name="Hakobyan A."/>
            <person name="Liesack W."/>
        </authorList>
    </citation>
    <scope>NUCLEOTIDE SEQUENCE [LARGE SCALE GENOMIC DNA]</scope>
    <source>
        <strain evidence="1 2">Shm1</strain>
    </source>
</reference>
<sequence>MNNSKTALILLCVLAGGLLLVAYQRLAPEQENSNYGGIMDRHKLNNYAQVICSKAAGAHLDRPLYTPTRIEDDNGQALLVWSKSENLAHEVRCRYQQGNGITRLEIDGKPLGDVKVDISEDPAARAPGALTEKHWGH</sequence>
<organism evidence="1 2">
    <name type="scientific">Candidatus Methylospira mobilis</name>
    <dbReference type="NCBI Taxonomy" id="1808979"/>
    <lineage>
        <taxon>Bacteria</taxon>
        <taxon>Pseudomonadati</taxon>
        <taxon>Pseudomonadota</taxon>
        <taxon>Gammaproteobacteria</taxon>
        <taxon>Methylococcales</taxon>
        <taxon>Methylococcaceae</taxon>
        <taxon>Candidatus Methylospira</taxon>
    </lineage>
</organism>
<dbReference type="RefSeq" id="WP_153248618.1">
    <property type="nucleotide sequence ID" value="NZ_CP044205.1"/>
</dbReference>
<dbReference type="KEGG" id="mmob:F6R98_08310"/>
<gene>
    <name evidence="1" type="ORF">F6R98_08310</name>
</gene>
<proteinExistence type="predicted"/>
<dbReference type="Proteomes" id="UP000325755">
    <property type="component" value="Chromosome"/>
</dbReference>
<protein>
    <submittedName>
        <fullName evidence="1">Uncharacterized protein</fullName>
    </submittedName>
</protein>
<keyword evidence="2" id="KW-1185">Reference proteome</keyword>
<dbReference type="EMBL" id="CP044205">
    <property type="protein sequence ID" value="QFY42623.1"/>
    <property type="molecule type" value="Genomic_DNA"/>
</dbReference>
<accession>A0A5Q0BFI4</accession>